<protein>
    <submittedName>
        <fullName evidence="2">Kinase-like domain-containing protein</fullName>
    </submittedName>
</protein>
<proteinExistence type="predicted"/>
<dbReference type="Gene3D" id="1.10.510.10">
    <property type="entry name" value="Transferase(Phosphotransferase) domain 1"/>
    <property type="match status" value="1"/>
</dbReference>
<accession>A0A8H3QKB0</accession>
<reference evidence="2" key="1">
    <citation type="submission" date="2019-10" db="EMBL/GenBank/DDBJ databases">
        <title>Conservation and host-specific expression of non-tandemly repeated heterogenous ribosome RNA gene in arbuscular mycorrhizal fungi.</title>
        <authorList>
            <person name="Maeda T."/>
            <person name="Kobayashi Y."/>
            <person name="Nakagawa T."/>
            <person name="Ezawa T."/>
            <person name="Yamaguchi K."/>
            <person name="Bino T."/>
            <person name="Nishimoto Y."/>
            <person name="Shigenobu S."/>
            <person name="Kawaguchi M."/>
        </authorList>
    </citation>
    <scope>NUCLEOTIDE SEQUENCE</scope>
    <source>
        <strain evidence="2">HR1</strain>
    </source>
</reference>
<dbReference type="InterPro" id="IPR011009">
    <property type="entry name" value="Kinase-like_dom_sf"/>
</dbReference>
<gene>
    <name evidence="2" type="ORF">RCL2_000699900</name>
</gene>
<dbReference type="Proteomes" id="UP000615446">
    <property type="component" value="Unassembled WGS sequence"/>
</dbReference>
<dbReference type="EMBL" id="BLAL01000044">
    <property type="protein sequence ID" value="GES79699.1"/>
    <property type="molecule type" value="Genomic_DNA"/>
</dbReference>
<dbReference type="GO" id="GO:0004674">
    <property type="term" value="F:protein serine/threonine kinase activity"/>
    <property type="evidence" value="ECO:0007669"/>
    <property type="project" value="TreeGrafter"/>
</dbReference>
<evidence type="ECO:0000313" key="3">
    <source>
        <dbReference type="Proteomes" id="UP000615446"/>
    </source>
</evidence>
<feature type="domain" description="Protein kinase" evidence="1">
    <location>
        <begin position="108"/>
        <end position="379"/>
    </location>
</feature>
<keyword evidence="2" id="KW-0808">Transferase</keyword>
<dbReference type="InterPro" id="IPR000719">
    <property type="entry name" value="Prot_kinase_dom"/>
</dbReference>
<evidence type="ECO:0000259" key="1">
    <source>
        <dbReference type="PROSITE" id="PS50011"/>
    </source>
</evidence>
<dbReference type="InterPro" id="IPR001245">
    <property type="entry name" value="Ser-Thr/Tyr_kinase_cat_dom"/>
</dbReference>
<organism evidence="2 3">
    <name type="scientific">Rhizophagus clarus</name>
    <dbReference type="NCBI Taxonomy" id="94130"/>
    <lineage>
        <taxon>Eukaryota</taxon>
        <taxon>Fungi</taxon>
        <taxon>Fungi incertae sedis</taxon>
        <taxon>Mucoromycota</taxon>
        <taxon>Glomeromycotina</taxon>
        <taxon>Glomeromycetes</taxon>
        <taxon>Glomerales</taxon>
        <taxon>Glomeraceae</taxon>
        <taxon>Rhizophagus</taxon>
    </lineage>
</organism>
<comment type="caution">
    <text evidence="2">The sequence shown here is derived from an EMBL/GenBank/DDBJ whole genome shotgun (WGS) entry which is preliminary data.</text>
</comment>
<name>A0A8H3QKB0_9GLOM</name>
<evidence type="ECO:0000313" key="2">
    <source>
        <dbReference type="EMBL" id="GES79699.1"/>
    </source>
</evidence>
<sequence>MTEYIRKGIENFLIDFFKDFLKTTLYTISFSIFICSYLEMEGELKDCPECGKPKISFGWCMDCEINYMKGNFTNWTSENKDIDELIRHTQLNATQTCDYLEWIPFEVFEMVKFIGNGGFGSVYSALWLEGPRWKWDDSAQEWTRAGPINVVLKRLDNSQNISNFYIDQIKAHHKCLKSASLAEIFGITKDPTSNYMIVMKYYESGNLYQYLDRHGILSWKDIIDMSRGIAGGLEKIHIEGKIHKNLHGGNLLIEDEKISTVVRISDVGLYGPCNLHENDNSGQIYGVLPYIAPEVLCGENYTPASDIYSFGIIMNTIATGKRPWYDRAHDLAKSIRDGERFEIPKDTPKFYARLIRKCLDNEPENRPTASDLYRKLSWTYLTRVDSNDYYDYTISEKKRRKLISQLTKTYTHPKIHPEAYYTSRPLYFRESSNMNINQKNYLNQLFTCFP</sequence>
<dbReference type="AlphaFoldDB" id="A0A8H3QKB0"/>
<dbReference type="GO" id="GO:0005524">
    <property type="term" value="F:ATP binding"/>
    <property type="evidence" value="ECO:0007669"/>
    <property type="project" value="InterPro"/>
</dbReference>
<dbReference type="InterPro" id="IPR051681">
    <property type="entry name" value="Ser/Thr_Kinases-Pseudokinases"/>
</dbReference>
<dbReference type="OrthoDB" id="6718656at2759"/>
<keyword evidence="2" id="KW-0418">Kinase</keyword>
<dbReference type="PANTHER" id="PTHR44329">
    <property type="entry name" value="SERINE/THREONINE-PROTEIN KINASE TNNI3K-RELATED"/>
    <property type="match status" value="1"/>
</dbReference>
<dbReference type="PROSITE" id="PS50011">
    <property type="entry name" value="PROTEIN_KINASE_DOM"/>
    <property type="match status" value="1"/>
</dbReference>
<dbReference type="Pfam" id="PF07714">
    <property type="entry name" value="PK_Tyr_Ser-Thr"/>
    <property type="match status" value="1"/>
</dbReference>
<dbReference type="SUPFAM" id="SSF56112">
    <property type="entry name" value="Protein kinase-like (PK-like)"/>
    <property type="match status" value="1"/>
</dbReference>